<evidence type="ECO:0000313" key="6">
    <source>
        <dbReference type="EMBL" id="GAT47222.1"/>
    </source>
</evidence>
<dbReference type="Proteomes" id="UP000815677">
    <property type="component" value="Unassembled WGS sequence"/>
</dbReference>
<evidence type="ECO:0000256" key="5">
    <source>
        <dbReference type="SAM" id="Phobius"/>
    </source>
</evidence>
<name>A0ABQ0L7V9_MYCCL</name>
<keyword evidence="7" id="KW-1185">Reference proteome</keyword>
<dbReference type="Pfam" id="PF06687">
    <property type="entry name" value="SUR7"/>
    <property type="match status" value="1"/>
</dbReference>
<keyword evidence="2 5" id="KW-0812">Transmembrane</keyword>
<organism evidence="6 7">
    <name type="scientific">Mycena chlorophos</name>
    <name type="common">Agaric fungus</name>
    <name type="synonym">Agaricus chlorophos</name>
    <dbReference type="NCBI Taxonomy" id="658473"/>
    <lineage>
        <taxon>Eukaryota</taxon>
        <taxon>Fungi</taxon>
        <taxon>Dikarya</taxon>
        <taxon>Basidiomycota</taxon>
        <taxon>Agaricomycotina</taxon>
        <taxon>Agaricomycetes</taxon>
        <taxon>Agaricomycetidae</taxon>
        <taxon>Agaricales</taxon>
        <taxon>Marasmiineae</taxon>
        <taxon>Mycenaceae</taxon>
        <taxon>Mycena</taxon>
    </lineage>
</organism>
<evidence type="ECO:0000313" key="7">
    <source>
        <dbReference type="Proteomes" id="UP000815677"/>
    </source>
</evidence>
<dbReference type="InterPro" id="IPR051380">
    <property type="entry name" value="pH-response_reg_palI/RIM9"/>
</dbReference>
<comment type="subcellular location">
    <subcellularLocation>
        <location evidence="1">Membrane</location>
        <topology evidence="1">Multi-pass membrane protein</topology>
    </subcellularLocation>
</comment>
<dbReference type="InterPro" id="IPR009571">
    <property type="entry name" value="SUR7/Rim9-like_fungi"/>
</dbReference>
<feature type="transmembrane region" description="Helical" evidence="5">
    <location>
        <begin position="115"/>
        <end position="136"/>
    </location>
</feature>
<reference evidence="6" key="1">
    <citation type="submission" date="2014-09" db="EMBL/GenBank/DDBJ databases">
        <title>Genome sequence of the luminous mushroom Mycena chlorophos for searching fungal bioluminescence genes.</title>
        <authorList>
            <person name="Tanaka Y."/>
            <person name="Kasuga D."/>
            <person name="Oba Y."/>
            <person name="Hase S."/>
            <person name="Sato K."/>
            <person name="Oba Y."/>
            <person name="Sakakibara Y."/>
        </authorList>
    </citation>
    <scope>NUCLEOTIDE SEQUENCE</scope>
</reference>
<keyword evidence="3 5" id="KW-1133">Transmembrane helix</keyword>
<evidence type="ECO:0008006" key="8">
    <source>
        <dbReference type="Google" id="ProtNLM"/>
    </source>
</evidence>
<keyword evidence="4 5" id="KW-0472">Membrane</keyword>
<accession>A0ABQ0L7V9</accession>
<dbReference type="PANTHER" id="PTHR28013:SF3">
    <property type="entry name" value="PROTEIN DCV1-RELATED"/>
    <property type="match status" value="1"/>
</dbReference>
<gene>
    <name evidence="6" type="ORF">MCHLO_04690</name>
</gene>
<feature type="transmembrane region" description="Helical" evidence="5">
    <location>
        <begin position="198"/>
        <end position="220"/>
    </location>
</feature>
<dbReference type="PANTHER" id="PTHR28013">
    <property type="entry name" value="PROTEIN DCV1-RELATED"/>
    <property type="match status" value="1"/>
</dbReference>
<evidence type="ECO:0000256" key="3">
    <source>
        <dbReference type="ARBA" id="ARBA00022989"/>
    </source>
</evidence>
<protein>
    <recommendedName>
        <fullName evidence="8">Pali-domain-containing protein</fullName>
    </recommendedName>
</protein>
<evidence type="ECO:0000256" key="1">
    <source>
        <dbReference type="ARBA" id="ARBA00004141"/>
    </source>
</evidence>
<evidence type="ECO:0000256" key="2">
    <source>
        <dbReference type="ARBA" id="ARBA00022692"/>
    </source>
</evidence>
<sequence>MFPAGIITSALLFIAFLLLLLDTLSVPIIKTIYLFRLTATASSGLLDSSASESVVFGVWGYCTSGADVSVLGVNRDTAAQCSKRHLGYTFDSTVASALHVSGLENLISKTSTAALALHPVAVCLAFIALVVSLVTLRRRDARGTSRLPSFIVLGFSVFAAIMASIVFIVDIVLVAIVGHRVHNDSHGELTMKWGNATWLTLVAAILLWVAVAGTMTGVCCGQEWRLRRLRSVDPEQEKP</sequence>
<feature type="transmembrane region" description="Helical" evidence="5">
    <location>
        <begin position="148"/>
        <end position="178"/>
    </location>
</feature>
<dbReference type="EMBL" id="DF843209">
    <property type="protein sequence ID" value="GAT47222.1"/>
    <property type="molecule type" value="Genomic_DNA"/>
</dbReference>
<evidence type="ECO:0000256" key="4">
    <source>
        <dbReference type="ARBA" id="ARBA00023136"/>
    </source>
</evidence>
<proteinExistence type="predicted"/>